<dbReference type="SUPFAM" id="SSF53254">
    <property type="entry name" value="Phosphoglycerate mutase-like"/>
    <property type="match status" value="1"/>
</dbReference>
<dbReference type="InterPro" id="IPR013078">
    <property type="entry name" value="His_Pase_superF_clade-1"/>
</dbReference>
<comment type="caution">
    <text evidence="2">The sequence shown here is derived from an EMBL/GenBank/DDBJ whole genome shotgun (WGS) entry which is preliminary data.</text>
</comment>
<protein>
    <submittedName>
        <fullName evidence="2">Histidine phosphatase family protein</fullName>
    </submittedName>
</protein>
<gene>
    <name evidence="2" type="ORF">OUY22_24910</name>
</gene>
<dbReference type="InterPro" id="IPR029033">
    <property type="entry name" value="His_PPase_superfam"/>
</dbReference>
<dbReference type="RefSeq" id="WP_270157559.1">
    <property type="nucleotide sequence ID" value="NZ_JAPNNL010000117.1"/>
</dbReference>
<dbReference type="Pfam" id="PF00300">
    <property type="entry name" value="His_Phos_1"/>
    <property type="match status" value="1"/>
</dbReference>
<accession>A0ABT4SI91</accession>
<dbReference type="PANTHER" id="PTHR20935:SF1">
    <property type="entry name" value="SLL1549 PROTEIN"/>
    <property type="match status" value="1"/>
</dbReference>
<evidence type="ECO:0000313" key="2">
    <source>
        <dbReference type="EMBL" id="MDA0636665.1"/>
    </source>
</evidence>
<organism evidence="2 3">
    <name type="scientific">Nonomuraea corallina</name>
    <dbReference type="NCBI Taxonomy" id="2989783"/>
    <lineage>
        <taxon>Bacteria</taxon>
        <taxon>Bacillati</taxon>
        <taxon>Actinomycetota</taxon>
        <taxon>Actinomycetes</taxon>
        <taxon>Streptosporangiales</taxon>
        <taxon>Streptosporangiaceae</taxon>
        <taxon>Nonomuraea</taxon>
    </lineage>
</organism>
<evidence type="ECO:0000313" key="3">
    <source>
        <dbReference type="Proteomes" id="UP001144036"/>
    </source>
</evidence>
<keyword evidence="1" id="KW-0378">Hydrolase</keyword>
<evidence type="ECO:0000256" key="1">
    <source>
        <dbReference type="ARBA" id="ARBA00022801"/>
    </source>
</evidence>
<name>A0ABT4SI91_9ACTN</name>
<dbReference type="EMBL" id="JAPNNL010000117">
    <property type="protein sequence ID" value="MDA0636665.1"/>
    <property type="molecule type" value="Genomic_DNA"/>
</dbReference>
<reference evidence="2" key="1">
    <citation type="submission" date="2022-11" db="EMBL/GenBank/DDBJ databases">
        <title>Nonomuraea corallina sp. nov., a new species of the genus Nonomuraea isolated from sea side sediment in Thai sea.</title>
        <authorList>
            <person name="Ngamcharungchit C."/>
            <person name="Matsumoto A."/>
            <person name="Suriyachadkun C."/>
            <person name="Panbangred W."/>
            <person name="Inahashi Y."/>
            <person name="Intra B."/>
        </authorList>
    </citation>
    <scope>NUCLEOTIDE SEQUENCE</scope>
    <source>
        <strain evidence="2">MCN248</strain>
    </source>
</reference>
<dbReference type="CDD" id="cd07067">
    <property type="entry name" value="HP_PGM_like"/>
    <property type="match status" value="1"/>
</dbReference>
<dbReference type="InterPro" id="IPR051021">
    <property type="entry name" value="Mito_Ser/Thr_phosphatase"/>
</dbReference>
<dbReference type="Gene3D" id="3.40.50.1240">
    <property type="entry name" value="Phosphoglycerate mutase-like"/>
    <property type="match status" value="1"/>
</dbReference>
<dbReference type="Proteomes" id="UP001144036">
    <property type="component" value="Unassembled WGS sequence"/>
</dbReference>
<dbReference type="SMART" id="SM00855">
    <property type="entry name" value="PGAM"/>
    <property type="match status" value="1"/>
</dbReference>
<dbReference type="PANTHER" id="PTHR20935">
    <property type="entry name" value="PHOSPHOGLYCERATE MUTASE-RELATED"/>
    <property type="match status" value="1"/>
</dbReference>
<proteinExistence type="predicted"/>
<keyword evidence="3" id="KW-1185">Reference proteome</keyword>
<sequence length="156" mass="17206">MRTLILLRHAKAATQTLAVPDKDRPLTDRGERDAERAGEELWILGLTPDVVLCSPARRARRTAELAFPGVQARYEPAIYQAYPEELLERLRLQDPDHATVALCGHNPAVHELALALTGGDYGFGPGTFVVIRCAVPWAELSSGLGELITRWDPKLD</sequence>